<dbReference type="InterPro" id="IPR000847">
    <property type="entry name" value="LysR_HTH_N"/>
</dbReference>
<dbReference type="InterPro" id="IPR005119">
    <property type="entry name" value="LysR_subst-bd"/>
</dbReference>
<dbReference type="Pfam" id="PF00126">
    <property type="entry name" value="HTH_1"/>
    <property type="match status" value="1"/>
</dbReference>
<dbReference type="SUPFAM" id="SSF53850">
    <property type="entry name" value="Periplasmic binding protein-like II"/>
    <property type="match status" value="1"/>
</dbReference>
<dbReference type="PRINTS" id="PR00039">
    <property type="entry name" value="HTHLYSR"/>
</dbReference>
<comment type="similarity">
    <text evidence="1">Belongs to the LysR transcriptional regulatory family.</text>
</comment>
<dbReference type="PANTHER" id="PTHR30537">
    <property type="entry name" value="HTH-TYPE TRANSCRIPTIONAL REGULATOR"/>
    <property type="match status" value="1"/>
</dbReference>
<evidence type="ECO:0000313" key="6">
    <source>
        <dbReference type="EMBL" id="MFC3200808.1"/>
    </source>
</evidence>
<dbReference type="PROSITE" id="PS50931">
    <property type="entry name" value="HTH_LYSR"/>
    <property type="match status" value="1"/>
</dbReference>
<dbReference type="Gene3D" id="3.40.190.290">
    <property type="match status" value="1"/>
</dbReference>
<dbReference type="CDD" id="cd08474">
    <property type="entry name" value="PBP2_CrgA_like_5"/>
    <property type="match status" value="1"/>
</dbReference>
<dbReference type="InterPro" id="IPR036388">
    <property type="entry name" value="WH-like_DNA-bd_sf"/>
</dbReference>
<keyword evidence="3" id="KW-0238">DNA-binding</keyword>
<dbReference type="EMBL" id="JBHRSX010000008">
    <property type="protein sequence ID" value="MFC3200808.1"/>
    <property type="molecule type" value="Genomic_DNA"/>
</dbReference>
<reference evidence="7" key="1">
    <citation type="journal article" date="2019" name="Int. J. Syst. Evol. Microbiol.">
        <title>The Global Catalogue of Microorganisms (GCM) 10K type strain sequencing project: providing services to taxonomists for standard genome sequencing and annotation.</title>
        <authorList>
            <consortium name="The Broad Institute Genomics Platform"/>
            <consortium name="The Broad Institute Genome Sequencing Center for Infectious Disease"/>
            <person name="Wu L."/>
            <person name="Ma J."/>
        </authorList>
    </citation>
    <scope>NUCLEOTIDE SEQUENCE [LARGE SCALE GENOMIC DNA]</scope>
    <source>
        <strain evidence="7">KCTC 52449</strain>
    </source>
</reference>
<keyword evidence="7" id="KW-1185">Reference proteome</keyword>
<protein>
    <submittedName>
        <fullName evidence="6">LysR family transcriptional regulator</fullName>
    </submittedName>
</protein>
<dbReference type="Gene3D" id="1.10.10.10">
    <property type="entry name" value="Winged helix-like DNA-binding domain superfamily/Winged helix DNA-binding domain"/>
    <property type="match status" value="1"/>
</dbReference>
<dbReference type="RefSeq" id="WP_123327171.1">
    <property type="nucleotide sequence ID" value="NZ_JBHRSX010000008.1"/>
</dbReference>
<evidence type="ECO:0000313" key="7">
    <source>
        <dbReference type="Proteomes" id="UP001595477"/>
    </source>
</evidence>
<gene>
    <name evidence="6" type="ORF">ACFOEW_03105</name>
</gene>
<name>A0ABV7JS37_9ALTE</name>
<evidence type="ECO:0000256" key="1">
    <source>
        <dbReference type="ARBA" id="ARBA00009437"/>
    </source>
</evidence>
<organism evidence="6 7">
    <name type="scientific">Alteromonas oceani</name>
    <dbReference type="NCBI Taxonomy" id="2071609"/>
    <lineage>
        <taxon>Bacteria</taxon>
        <taxon>Pseudomonadati</taxon>
        <taxon>Pseudomonadota</taxon>
        <taxon>Gammaproteobacteria</taxon>
        <taxon>Alteromonadales</taxon>
        <taxon>Alteromonadaceae</taxon>
        <taxon>Alteromonas/Salinimonas group</taxon>
        <taxon>Alteromonas</taxon>
    </lineage>
</organism>
<dbReference type="Proteomes" id="UP001595477">
    <property type="component" value="Unassembled WGS sequence"/>
</dbReference>
<accession>A0ABV7JS37</accession>
<feature type="domain" description="HTH lysR-type" evidence="5">
    <location>
        <begin position="1"/>
        <end position="60"/>
    </location>
</feature>
<dbReference type="InterPro" id="IPR058163">
    <property type="entry name" value="LysR-type_TF_proteobact-type"/>
</dbReference>
<dbReference type="SUPFAM" id="SSF46785">
    <property type="entry name" value="Winged helix' DNA-binding domain"/>
    <property type="match status" value="1"/>
</dbReference>
<evidence type="ECO:0000259" key="5">
    <source>
        <dbReference type="PROSITE" id="PS50931"/>
    </source>
</evidence>
<dbReference type="Pfam" id="PF03466">
    <property type="entry name" value="LysR_substrate"/>
    <property type="match status" value="1"/>
</dbReference>
<evidence type="ECO:0000256" key="4">
    <source>
        <dbReference type="ARBA" id="ARBA00023163"/>
    </source>
</evidence>
<dbReference type="PANTHER" id="PTHR30537:SF1">
    <property type="entry name" value="HTH-TYPE TRANSCRIPTIONAL REGULATOR PGRR"/>
    <property type="match status" value="1"/>
</dbReference>
<keyword evidence="2" id="KW-0805">Transcription regulation</keyword>
<evidence type="ECO:0000256" key="3">
    <source>
        <dbReference type="ARBA" id="ARBA00023125"/>
    </source>
</evidence>
<comment type="caution">
    <text evidence="6">The sequence shown here is derived from an EMBL/GenBank/DDBJ whole genome shotgun (WGS) entry which is preliminary data.</text>
</comment>
<keyword evidence="4" id="KW-0804">Transcription</keyword>
<dbReference type="InterPro" id="IPR036390">
    <property type="entry name" value="WH_DNA-bd_sf"/>
</dbReference>
<evidence type="ECO:0000256" key="2">
    <source>
        <dbReference type="ARBA" id="ARBA00023015"/>
    </source>
</evidence>
<proteinExistence type="inferred from homology"/>
<sequence length="296" mass="33319">MRENYNEILAFIAVARERSFTRAAARLGVTQSALSHSMRALEERLGIRLLTRTTRNVSTTEAGERILQRIAPRFEDIDTELEMLSELTSKPAGLVRISCSDHAAFNLVWPKLSPLLEEYPDIQLEINVDNGFTNIVSSRFDAGIRLGEAVEKDMIAVRVGPAMRMAMVATPDYLAQHGTPTSPEELTEHKCISLRLISAGRVYDWELDNGERQVKVKSKGQVIFNHPALICKAALEGFGLAFLPEDMFAAALAEGKLIRVMEEWCQPFPGYHLYYPNRNNHSPAFAAVIERLRYRD</sequence>